<dbReference type="GO" id="GO:0008236">
    <property type="term" value="F:serine-type peptidase activity"/>
    <property type="evidence" value="ECO:0007669"/>
    <property type="project" value="InterPro"/>
</dbReference>
<sequence length="201" mass="22483">MVANVNNRGSANYGSGFMKSVYKQLGKLESSDFVDLARYLAKNMSVDSTKMAIMGTSYGGYSTTYTLLTHPGVFKVGIANSPVTDWRLYDDVYTERYMAPLNENKAGYIKSADMTYAANLKDHLLLIHSMSDDNVHPANTMQLLTALTNAGKDVDLRIYPPGAHGAAYNWQSYLLIENVSFQYLERYLKSNYDLPNLNEAK</sequence>
<dbReference type="EMBL" id="AP017313">
    <property type="protein sequence ID" value="BAU55565.1"/>
    <property type="molecule type" value="Genomic_DNA"/>
</dbReference>
<organism evidence="2 3">
    <name type="scientific">Mucilaginibacter gotjawali</name>
    <dbReference type="NCBI Taxonomy" id="1550579"/>
    <lineage>
        <taxon>Bacteria</taxon>
        <taxon>Pseudomonadati</taxon>
        <taxon>Bacteroidota</taxon>
        <taxon>Sphingobacteriia</taxon>
        <taxon>Sphingobacteriales</taxon>
        <taxon>Sphingobacteriaceae</taxon>
        <taxon>Mucilaginibacter</taxon>
    </lineage>
</organism>
<dbReference type="KEGG" id="mgot:MgSA37_03755"/>
<dbReference type="PANTHER" id="PTHR11731">
    <property type="entry name" value="PROTEASE FAMILY S9B,C DIPEPTIDYL-PEPTIDASE IV-RELATED"/>
    <property type="match status" value="1"/>
</dbReference>
<dbReference type="Proteomes" id="UP000218263">
    <property type="component" value="Chromosome"/>
</dbReference>
<dbReference type="Pfam" id="PF00326">
    <property type="entry name" value="Peptidase_S9"/>
    <property type="match status" value="1"/>
</dbReference>
<feature type="domain" description="Peptidase S9 prolyl oligopeptidase catalytic" evidence="1">
    <location>
        <begin position="2"/>
        <end position="189"/>
    </location>
</feature>
<keyword evidence="3" id="KW-1185">Reference proteome</keyword>
<dbReference type="InterPro" id="IPR050278">
    <property type="entry name" value="Serine_Prot_S9B/DPPIV"/>
</dbReference>
<name>A0A0X8X4Q3_9SPHI</name>
<dbReference type="InterPro" id="IPR029058">
    <property type="entry name" value="AB_hydrolase_fold"/>
</dbReference>
<accession>A0A0X8X4Q3</accession>
<dbReference type="AlphaFoldDB" id="A0A0X8X4Q3"/>
<proteinExistence type="predicted"/>
<evidence type="ECO:0000313" key="3">
    <source>
        <dbReference type="Proteomes" id="UP000218263"/>
    </source>
</evidence>
<dbReference type="Gene3D" id="3.40.50.1820">
    <property type="entry name" value="alpha/beta hydrolase"/>
    <property type="match status" value="1"/>
</dbReference>
<reference evidence="2 3" key="1">
    <citation type="submission" date="2015-12" db="EMBL/GenBank/DDBJ databases">
        <title>Genome sequence of Mucilaginibacter gotjawali.</title>
        <authorList>
            <person name="Lee J.S."/>
            <person name="Lee K.C."/>
            <person name="Kim K.K."/>
            <person name="Lee B.W."/>
        </authorList>
    </citation>
    <scope>NUCLEOTIDE SEQUENCE [LARGE SCALE GENOMIC DNA]</scope>
    <source>
        <strain evidence="2 3">SA3-7</strain>
    </source>
</reference>
<dbReference type="SUPFAM" id="SSF53474">
    <property type="entry name" value="alpha/beta-Hydrolases"/>
    <property type="match status" value="1"/>
</dbReference>
<dbReference type="EC" id="3.4.14.12" evidence="2"/>
<gene>
    <name evidence="2" type="primary">ptpA_4</name>
    <name evidence="2" type="ORF">MgSA37_03755</name>
</gene>
<dbReference type="InterPro" id="IPR001375">
    <property type="entry name" value="Peptidase_S9_cat"/>
</dbReference>
<protein>
    <submittedName>
        <fullName evidence="2">Prolyl tripeptidyl peptidase</fullName>
        <ecNumber evidence="2">3.4.14.12</ecNumber>
    </submittedName>
</protein>
<keyword evidence="2" id="KW-0378">Hydrolase</keyword>
<dbReference type="GO" id="GO:0006508">
    <property type="term" value="P:proteolysis"/>
    <property type="evidence" value="ECO:0007669"/>
    <property type="project" value="InterPro"/>
</dbReference>
<evidence type="ECO:0000313" key="2">
    <source>
        <dbReference type="EMBL" id="BAU55565.1"/>
    </source>
</evidence>
<evidence type="ECO:0000259" key="1">
    <source>
        <dbReference type="Pfam" id="PF00326"/>
    </source>
</evidence>
<dbReference type="GO" id="GO:0008239">
    <property type="term" value="F:dipeptidyl-peptidase activity"/>
    <property type="evidence" value="ECO:0007669"/>
    <property type="project" value="TreeGrafter"/>
</dbReference>
<dbReference type="PANTHER" id="PTHR11731:SF193">
    <property type="entry name" value="DIPEPTIDYL PEPTIDASE 9"/>
    <property type="match status" value="1"/>
</dbReference>